<dbReference type="Proteomes" id="UP001230005">
    <property type="component" value="Unassembled WGS sequence"/>
</dbReference>
<dbReference type="RefSeq" id="WP_370876054.1">
    <property type="nucleotide sequence ID" value="NZ_JAUSUG010000024.1"/>
</dbReference>
<sequence>MALIPIMSILLLLIGIFEYKQHQKNVKKIPIRINVNGVRGKSTVTRLITGILKEAGLKTVGKTTGTQARMIYWNTPKEEPIIRDPEGPNIKEQKRVVRETAQLNVDALVSECMAVNPDYQIIFQDVLVQANIGVIVNVLEDHMDVLGPTLDDVARAFVSTIPYNGHLIVNESPYVEYYREKAAERNTKLIVADNSKITEEYLRKFSYIIFPENAALALAVAEALEIDEETARAGMINAHPDPGALRITPIEHNGKVSEFVNAFAANDAHSTLAIWDRVQQLGYPGEQPIVIMNCRPDRVDRTEQFARDVLPKMKIGKLVLLGSVVSPIITAYEGGFIEADELINLEGKKAQEVAKILRAQVNGDVMFGIGNIHGVAEEVIELFEEKTEQVS</sequence>
<organism evidence="2 3">
    <name type="scientific">Evansella vedderi</name>
    <dbReference type="NCBI Taxonomy" id="38282"/>
    <lineage>
        <taxon>Bacteria</taxon>
        <taxon>Bacillati</taxon>
        <taxon>Bacillota</taxon>
        <taxon>Bacilli</taxon>
        <taxon>Bacillales</taxon>
        <taxon>Bacillaceae</taxon>
        <taxon>Evansella</taxon>
    </lineage>
</organism>
<dbReference type="NCBIfam" id="TIGR04012">
    <property type="entry name" value="poly_gGlu_PgsB"/>
    <property type="match status" value="1"/>
</dbReference>
<dbReference type="SUPFAM" id="SSF53623">
    <property type="entry name" value="MurD-like peptide ligases, catalytic domain"/>
    <property type="match status" value="1"/>
</dbReference>
<reference evidence="2 3" key="1">
    <citation type="submission" date="2023-07" db="EMBL/GenBank/DDBJ databases">
        <title>Genomic Encyclopedia of Type Strains, Phase IV (KMG-IV): sequencing the most valuable type-strain genomes for metagenomic binning, comparative biology and taxonomic classification.</title>
        <authorList>
            <person name="Goeker M."/>
        </authorList>
    </citation>
    <scope>NUCLEOTIDE SEQUENCE [LARGE SCALE GENOMIC DNA]</scope>
    <source>
        <strain evidence="2 3">DSM 9768</strain>
    </source>
</reference>
<dbReference type="Gene3D" id="3.40.1190.10">
    <property type="entry name" value="Mur-like, catalytic domain"/>
    <property type="match status" value="1"/>
</dbReference>
<evidence type="ECO:0000259" key="1">
    <source>
        <dbReference type="Pfam" id="PF08245"/>
    </source>
</evidence>
<dbReference type="PANTHER" id="PTHR43445:SF1">
    <property type="entry name" value="PGA SYNTHASE CAPB"/>
    <property type="match status" value="1"/>
</dbReference>
<dbReference type="InterPro" id="IPR013221">
    <property type="entry name" value="Mur_ligase_cen"/>
</dbReference>
<gene>
    <name evidence="2" type="ORF">J2S74_004688</name>
</gene>
<evidence type="ECO:0000313" key="3">
    <source>
        <dbReference type="Proteomes" id="UP001230005"/>
    </source>
</evidence>
<dbReference type="PANTHER" id="PTHR43445">
    <property type="entry name" value="UDP-N-ACETYLMURAMATE--L-ALANINE LIGASE-RELATED"/>
    <property type="match status" value="1"/>
</dbReference>
<keyword evidence="3" id="KW-1185">Reference proteome</keyword>
<feature type="domain" description="Mur ligase central" evidence="1">
    <location>
        <begin position="36"/>
        <end position="197"/>
    </location>
</feature>
<evidence type="ECO:0000313" key="2">
    <source>
        <dbReference type="EMBL" id="MDQ0257230.1"/>
    </source>
</evidence>
<dbReference type="Pfam" id="PF08245">
    <property type="entry name" value="Mur_ligase_M"/>
    <property type="match status" value="1"/>
</dbReference>
<proteinExistence type="predicted"/>
<name>A0ABU0A4G7_9BACI</name>
<protein>
    <submittedName>
        <fullName evidence="2">Poly-gamma-glutamate synthase PgsB/CapB</fullName>
    </submittedName>
</protein>
<comment type="caution">
    <text evidence="2">The sequence shown here is derived from an EMBL/GenBank/DDBJ whole genome shotgun (WGS) entry which is preliminary data.</text>
</comment>
<dbReference type="InterPro" id="IPR008337">
    <property type="entry name" value="Capsule_biosynth_CapB"/>
</dbReference>
<dbReference type="InterPro" id="IPR050061">
    <property type="entry name" value="MurCDEF_pg_biosynth"/>
</dbReference>
<dbReference type="InterPro" id="IPR036565">
    <property type="entry name" value="Mur-like_cat_sf"/>
</dbReference>
<dbReference type="EMBL" id="JAUSUG010000024">
    <property type="protein sequence ID" value="MDQ0257230.1"/>
    <property type="molecule type" value="Genomic_DNA"/>
</dbReference>
<accession>A0ABU0A4G7</accession>
<dbReference type="PRINTS" id="PR01758">
    <property type="entry name" value="CAPSULEPROTB"/>
</dbReference>